<dbReference type="OrthoDB" id="9783269at2"/>
<dbReference type="InterPro" id="IPR013078">
    <property type="entry name" value="His_Pase_superF_clade-1"/>
</dbReference>
<evidence type="ECO:0000313" key="5">
    <source>
        <dbReference type="Proteomes" id="UP000018890"/>
    </source>
</evidence>
<gene>
    <name evidence="4" type="ORF">JCM9140_599</name>
</gene>
<dbReference type="SUPFAM" id="SSF53254">
    <property type="entry name" value="Phosphoglycerate mutase-like"/>
    <property type="match status" value="1"/>
</dbReference>
<dbReference type="Proteomes" id="UP000018890">
    <property type="component" value="Unassembled WGS sequence"/>
</dbReference>
<proteinExistence type="predicted"/>
<comment type="caution">
    <text evidence="4">The sequence shown here is derived from an EMBL/GenBank/DDBJ whole genome shotgun (WGS) entry which is preliminary data.</text>
</comment>
<dbReference type="RefSeq" id="WP_081727537.1">
    <property type="nucleotide sequence ID" value="NZ_BAUT01000003.1"/>
</dbReference>
<name>W4PXS5_9BACI</name>
<dbReference type="Pfam" id="PF00300">
    <property type="entry name" value="His_Phos_1"/>
    <property type="match status" value="1"/>
</dbReference>
<dbReference type="STRING" id="1236970.JCM9140_599"/>
<sequence length="207" mass="24403">MGTCHHMDLFLVRHGVTTWNKEKRYLGQTDVSVIKSELNELDELKNELKKIEFDGVFSSDLRRCQETLSYLEVPSHSLIDKRLREINFGDWEGKTYEELQHVPIYRQWLDQRESVRIPNGECFESFQSRIDSFINELFKRERPYNNVLVLSHGGVIRYVVSKLLPHVSFWSVSVEHGQAIKLSFIWQEGEWLCNSLSEVPSQEKEKL</sequence>
<protein>
    <submittedName>
        <fullName evidence="4">Alpha-ribazole-5'-phosphate phosphatase</fullName>
    </submittedName>
</protein>
<dbReference type="PANTHER" id="PTHR46517:SF1">
    <property type="entry name" value="FRUCTOSE-2,6-BISPHOSPHATASE TIGAR"/>
    <property type="match status" value="1"/>
</dbReference>
<feature type="binding site" evidence="3">
    <location>
        <position position="63"/>
    </location>
    <ligand>
        <name>substrate</name>
    </ligand>
</feature>
<dbReference type="GO" id="GO:0045820">
    <property type="term" value="P:negative regulation of glycolytic process"/>
    <property type="evidence" value="ECO:0007669"/>
    <property type="project" value="TreeGrafter"/>
</dbReference>
<feature type="active site" description="Proton donor/acceptor" evidence="2">
    <location>
        <position position="85"/>
    </location>
</feature>
<dbReference type="GO" id="GO:0004331">
    <property type="term" value="F:fructose-2,6-bisphosphate 2-phosphatase activity"/>
    <property type="evidence" value="ECO:0007669"/>
    <property type="project" value="TreeGrafter"/>
</dbReference>
<feature type="active site" description="Tele-phosphohistidine intermediate" evidence="2">
    <location>
        <position position="14"/>
    </location>
</feature>
<evidence type="ECO:0000256" key="3">
    <source>
        <dbReference type="PIRSR" id="PIRSR613078-2"/>
    </source>
</evidence>
<accession>W4PXS5</accession>
<dbReference type="SMART" id="SM00855">
    <property type="entry name" value="PGAM"/>
    <property type="match status" value="1"/>
</dbReference>
<feature type="binding site" evidence="3">
    <location>
        <begin position="13"/>
        <end position="20"/>
    </location>
    <ligand>
        <name>substrate</name>
    </ligand>
</feature>
<dbReference type="InterPro" id="IPR029033">
    <property type="entry name" value="His_PPase_superfam"/>
</dbReference>
<keyword evidence="1" id="KW-0378">Hydrolase</keyword>
<dbReference type="InterPro" id="IPR051695">
    <property type="entry name" value="Phosphoglycerate_Mutase"/>
</dbReference>
<dbReference type="EMBL" id="BAUT01000003">
    <property type="protein sequence ID" value="GAE24656.1"/>
    <property type="molecule type" value="Genomic_DNA"/>
</dbReference>
<organism evidence="4 5">
    <name type="scientific">Halalkalibacter wakoensis JCM 9140</name>
    <dbReference type="NCBI Taxonomy" id="1236970"/>
    <lineage>
        <taxon>Bacteria</taxon>
        <taxon>Bacillati</taxon>
        <taxon>Bacillota</taxon>
        <taxon>Bacilli</taxon>
        <taxon>Bacillales</taxon>
        <taxon>Bacillaceae</taxon>
        <taxon>Halalkalibacter</taxon>
    </lineage>
</organism>
<dbReference type="CDD" id="cd07067">
    <property type="entry name" value="HP_PGM_like"/>
    <property type="match status" value="1"/>
</dbReference>
<evidence type="ECO:0000256" key="1">
    <source>
        <dbReference type="ARBA" id="ARBA00022801"/>
    </source>
</evidence>
<dbReference type="PANTHER" id="PTHR46517">
    <property type="entry name" value="FRUCTOSE-2,6-BISPHOSPHATASE TIGAR"/>
    <property type="match status" value="1"/>
</dbReference>
<evidence type="ECO:0000313" key="4">
    <source>
        <dbReference type="EMBL" id="GAE24656.1"/>
    </source>
</evidence>
<dbReference type="Gene3D" id="3.40.50.1240">
    <property type="entry name" value="Phosphoglycerate mutase-like"/>
    <property type="match status" value="1"/>
</dbReference>
<keyword evidence="5" id="KW-1185">Reference proteome</keyword>
<dbReference type="GO" id="GO:0005829">
    <property type="term" value="C:cytosol"/>
    <property type="evidence" value="ECO:0007669"/>
    <property type="project" value="TreeGrafter"/>
</dbReference>
<dbReference type="AlphaFoldDB" id="W4PXS5"/>
<evidence type="ECO:0000256" key="2">
    <source>
        <dbReference type="PIRSR" id="PIRSR613078-1"/>
    </source>
</evidence>
<reference evidence="4" key="1">
    <citation type="journal article" date="2014" name="Genome Announc.">
        <title>Draft Genome Sequences of Three Alkaliphilic Bacillus Strains, Bacillus wakoensis JCM 9140T, Bacillus akibai JCM 9157T, and Bacillus hemicellulosilyticus JCM 9152T.</title>
        <authorList>
            <person name="Yuki M."/>
            <person name="Oshima K."/>
            <person name="Suda W."/>
            <person name="Oshida Y."/>
            <person name="Kitamura K."/>
            <person name="Iida T."/>
            <person name="Hattori M."/>
            <person name="Ohkuma M."/>
        </authorList>
    </citation>
    <scope>NUCLEOTIDE SEQUENCE [LARGE SCALE GENOMIC DNA]</scope>
    <source>
        <strain evidence="4">JCM 9140</strain>
    </source>
</reference>
<dbReference type="GO" id="GO:0043456">
    <property type="term" value="P:regulation of pentose-phosphate shunt"/>
    <property type="evidence" value="ECO:0007669"/>
    <property type="project" value="TreeGrafter"/>
</dbReference>